<evidence type="ECO:0000256" key="2">
    <source>
        <dbReference type="ARBA" id="ARBA00022763"/>
    </source>
</evidence>
<dbReference type="InterPro" id="IPR036876">
    <property type="entry name" value="UVR_dom_sf"/>
</dbReference>
<dbReference type="GO" id="GO:0009381">
    <property type="term" value="F:excinuclease ABC activity"/>
    <property type="evidence" value="ECO:0007669"/>
    <property type="project" value="InterPro"/>
</dbReference>
<dbReference type="InterPro" id="IPR050066">
    <property type="entry name" value="UvrABC_protein_C"/>
</dbReference>
<feature type="domain" description="GIY-YIG" evidence="7">
    <location>
        <begin position="14"/>
        <end position="92"/>
    </location>
</feature>
<sequence length="578" mass="67987">MKISVKEKLKSVPKKPGIYLWKDQYDQIIYVGKALNLYSRMHQYFKGSINSYKTYKLVQNIADFDFYVTKTEKDALLLEKNYIEKYKPKYNILLLDDKNYSYIEIEHGDKLTIKTTHKIQHSKANTYYYGPITKGFHRRELVNILQRFFLYKDGLPILKSTKEENAQKFNQIIDILKLKDTSFLKQITTKMEQAAMQMHFEIAKEYRDSLRLLQEMKQRQISEISSLKNIDVFAFKLQENVMHVSIVNYRYGIQTSHNYTYFQSQSNIKEDIELTLANYYELNEIADNIVIDYEFKNLNIELLSEKITYPQKGVLLDLINLTNENNKIAIQTKYTHNLAKNQRNIESLNTLQSLLKLPNKIRLIYIFDNSNLNNTNVVGVGMAFKDGQNYAKLNRKFFLEKNSRFNTSKLADSEYMYLNVLSYINVNIEFFRNINYDDLFIVDGSIVQINSFFRAVKEFDFIDINKLNVIGLVKDDQHKTREIVLKNGTHLKIEDQNLYNFLSNLQIKIDAYAKKYFNYKFRQSSLTSKLSQIKGVGLKSEQKLLQHFKDYSSIYNASEAELAQVVGKKVAKLIKESI</sequence>
<dbReference type="FunFam" id="3.40.1440.10:FF:000001">
    <property type="entry name" value="UvrABC system protein C"/>
    <property type="match status" value="1"/>
</dbReference>
<evidence type="ECO:0000259" key="6">
    <source>
        <dbReference type="PROSITE" id="PS50151"/>
    </source>
</evidence>
<keyword evidence="3" id="KW-0228">DNA excision</keyword>
<dbReference type="InterPro" id="IPR001943">
    <property type="entry name" value="UVR_dom"/>
</dbReference>
<dbReference type="PANTHER" id="PTHR30562">
    <property type="entry name" value="UVRC/OXIDOREDUCTASE"/>
    <property type="match status" value="1"/>
</dbReference>
<dbReference type="Pfam" id="PF08459">
    <property type="entry name" value="UvrC_RNaseH_dom"/>
    <property type="match status" value="1"/>
</dbReference>
<dbReference type="GO" id="GO:0009380">
    <property type="term" value="C:excinuclease repair complex"/>
    <property type="evidence" value="ECO:0007669"/>
    <property type="project" value="InterPro"/>
</dbReference>
<dbReference type="AlphaFoldDB" id="A0A449B5Q0"/>
<dbReference type="Proteomes" id="UP000289497">
    <property type="component" value="Chromosome"/>
</dbReference>
<dbReference type="Pfam" id="PF01541">
    <property type="entry name" value="GIY-YIG"/>
    <property type="match status" value="1"/>
</dbReference>
<dbReference type="SMART" id="SM00465">
    <property type="entry name" value="GIYc"/>
    <property type="match status" value="1"/>
</dbReference>
<proteinExistence type="predicted"/>
<dbReference type="SUPFAM" id="SSF46600">
    <property type="entry name" value="C-terminal UvrC-binding domain of UvrB"/>
    <property type="match status" value="1"/>
</dbReference>
<dbReference type="PROSITE" id="PS50164">
    <property type="entry name" value="GIY_YIG"/>
    <property type="match status" value="1"/>
</dbReference>
<evidence type="ECO:0000256" key="1">
    <source>
        <dbReference type="ARBA" id="ARBA00022490"/>
    </source>
</evidence>
<dbReference type="InterPro" id="IPR047296">
    <property type="entry name" value="GIY-YIG_UvrC_Cho"/>
</dbReference>
<dbReference type="Gene3D" id="3.40.1440.10">
    <property type="entry name" value="GIY-YIG endonuclease"/>
    <property type="match status" value="1"/>
</dbReference>
<evidence type="ECO:0000259" key="8">
    <source>
        <dbReference type="PROSITE" id="PS50165"/>
    </source>
</evidence>
<dbReference type="NCBIfam" id="TIGR00194">
    <property type="entry name" value="uvrC"/>
    <property type="match status" value="1"/>
</dbReference>
<organism evidence="9 10">
    <name type="scientific">Mycoplasmopsis columboralis</name>
    <dbReference type="NCBI Taxonomy" id="171282"/>
    <lineage>
        <taxon>Bacteria</taxon>
        <taxon>Bacillati</taxon>
        <taxon>Mycoplasmatota</taxon>
        <taxon>Mycoplasmoidales</taxon>
        <taxon>Metamycoplasmataceae</taxon>
        <taxon>Mycoplasmopsis</taxon>
    </lineage>
</organism>
<dbReference type="GO" id="GO:0006289">
    <property type="term" value="P:nucleotide-excision repair"/>
    <property type="evidence" value="ECO:0007669"/>
    <property type="project" value="InterPro"/>
</dbReference>
<dbReference type="Gene3D" id="3.30.420.340">
    <property type="entry name" value="UvrC, RNAse H endonuclease domain"/>
    <property type="match status" value="1"/>
</dbReference>
<dbReference type="SUPFAM" id="SSF47781">
    <property type="entry name" value="RuvA domain 2-like"/>
    <property type="match status" value="1"/>
</dbReference>
<feature type="domain" description="UVR" evidence="6">
    <location>
        <begin position="181"/>
        <end position="216"/>
    </location>
</feature>
<gene>
    <name evidence="9" type="primary">uvrC</name>
    <name evidence="9" type="ORF">NCTC10179_00087</name>
</gene>
<evidence type="ECO:0000256" key="5">
    <source>
        <dbReference type="ARBA" id="ARBA00023204"/>
    </source>
</evidence>
<dbReference type="PROSITE" id="PS50151">
    <property type="entry name" value="UVR"/>
    <property type="match status" value="1"/>
</dbReference>
<dbReference type="Gene3D" id="1.10.150.20">
    <property type="entry name" value="5' to 3' exonuclease, C-terminal subdomain"/>
    <property type="match status" value="1"/>
</dbReference>
<dbReference type="InterPro" id="IPR000305">
    <property type="entry name" value="GIY-YIG_endonuc"/>
</dbReference>
<dbReference type="OrthoDB" id="9804933at2"/>
<name>A0A449B5Q0_9BACT</name>
<dbReference type="RefSeq" id="WP_036434167.1">
    <property type="nucleotide sequence ID" value="NZ_LR215039.1"/>
</dbReference>
<dbReference type="SUPFAM" id="SSF82771">
    <property type="entry name" value="GIY-YIG endonuclease"/>
    <property type="match status" value="1"/>
</dbReference>
<keyword evidence="10" id="KW-1185">Reference proteome</keyword>
<dbReference type="EMBL" id="LR215039">
    <property type="protein sequence ID" value="VEU75931.1"/>
    <property type="molecule type" value="Genomic_DNA"/>
</dbReference>
<dbReference type="CDD" id="cd10434">
    <property type="entry name" value="GIY-YIG_UvrC_Cho"/>
    <property type="match status" value="1"/>
</dbReference>
<dbReference type="Pfam" id="PF22920">
    <property type="entry name" value="UvrC_RNaseH"/>
    <property type="match status" value="1"/>
</dbReference>
<dbReference type="Pfam" id="PF14520">
    <property type="entry name" value="HHH_5"/>
    <property type="match status" value="1"/>
</dbReference>
<dbReference type="PANTHER" id="PTHR30562:SF1">
    <property type="entry name" value="UVRABC SYSTEM PROTEIN C"/>
    <property type="match status" value="1"/>
</dbReference>
<dbReference type="InterPro" id="IPR010994">
    <property type="entry name" value="RuvA_2-like"/>
</dbReference>
<evidence type="ECO:0000259" key="7">
    <source>
        <dbReference type="PROSITE" id="PS50164"/>
    </source>
</evidence>
<dbReference type="InterPro" id="IPR004791">
    <property type="entry name" value="UvrC"/>
</dbReference>
<evidence type="ECO:0000313" key="10">
    <source>
        <dbReference type="Proteomes" id="UP000289497"/>
    </source>
</evidence>
<dbReference type="InterPro" id="IPR001162">
    <property type="entry name" value="UvrC_RNase_H_dom"/>
</dbReference>
<evidence type="ECO:0000313" key="9">
    <source>
        <dbReference type="EMBL" id="VEU75931.1"/>
    </source>
</evidence>
<evidence type="ECO:0000256" key="3">
    <source>
        <dbReference type="ARBA" id="ARBA00022769"/>
    </source>
</evidence>
<keyword evidence="4" id="KW-0267">Excision nuclease</keyword>
<evidence type="ECO:0000256" key="4">
    <source>
        <dbReference type="ARBA" id="ARBA00022881"/>
    </source>
</evidence>
<keyword evidence="2" id="KW-0227">DNA damage</keyword>
<keyword evidence="5" id="KW-0234">DNA repair</keyword>
<reference evidence="9 10" key="1">
    <citation type="submission" date="2019-01" db="EMBL/GenBank/DDBJ databases">
        <authorList>
            <consortium name="Pathogen Informatics"/>
        </authorList>
    </citation>
    <scope>NUCLEOTIDE SEQUENCE [LARGE SCALE GENOMIC DNA]</scope>
    <source>
        <strain evidence="9 10">NCTC10179</strain>
    </source>
</reference>
<dbReference type="InterPro" id="IPR035901">
    <property type="entry name" value="GIY-YIG_endonuc_sf"/>
</dbReference>
<dbReference type="KEGG" id="mcou:NCTC10179_00087"/>
<keyword evidence="1" id="KW-0963">Cytoplasm</keyword>
<feature type="domain" description="UvrC family homology region profile" evidence="8">
    <location>
        <begin position="232"/>
        <end position="451"/>
    </location>
</feature>
<dbReference type="InterPro" id="IPR038476">
    <property type="entry name" value="UvrC_RNase_H_dom_sf"/>
</dbReference>
<protein>
    <submittedName>
        <fullName evidence="9">Excinuclease ABC subunit C</fullName>
    </submittedName>
</protein>
<accession>A0A449B5Q0</accession>
<dbReference type="Pfam" id="PF02151">
    <property type="entry name" value="UVR"/>
    <property type="match status" value="1"/>
</dbReference>
<dbReference type="PROSITE" id="PS50165">
    <property type="entry name" value="UVRC"/>
    <property type="match status" value="1"/>
</dbReference>